<feature type="transmembrane region" description="Helical" evidence="1">
    <location>
        <begin position="89"/>
        <end position="108"/>
    </location>
</feature>
<feature type="transmembrane region" description="Helical" evidence="1">
    <location>
        <begin position="187"/>
        <end position="206"/>
    </location>
</feature>
<keyword evidence="1" id="KW-0472">Membrane</keyword>
<feature type="transmembrane region" description="Helical" evidence="1">
    <location>
        <begin position="59"/>
        <end position="77"/>
    </location>
</feature>
<dbReference type="OrthoDB" id="1121129at2"/>
<proteinExistence type="predicted"/>
<dbReference type="EMBL" id="QWET01000008">
    <property type="protein sequence ID" value="RIH64823.1"/>
    <property type="molecule type" value="Genomic_DNA"/>
</dbReference>
<gene>
    <name evidence="2" type="ORF">D1164_12320</name>
</gene>
<accession>A0A399D084</accession>
<dbReference type="Proteomes" id="UP000266441">
    <property type="component" value="Unassembled WGS sequence"/>
</dbReference>
<evidence type="ECO:0000313" key="2">
    <source>
        <dbReference type="EMBL" id="RIH64823.1"/>
    </source>
</evidence>
<feature type="transmembrane region" description="Helical" evidence="1">
    <location>
        <begin position="6"/>
        <end position="22"/>
    </location>
</feature>
<reference evidence="2 3" key="1">
    <citation type="journal article" date="2015" name="Int. J. Syst. Evol. Microbiol.">
        <title>Mariniphaga sediminis sp. nov., isolated from coastal sediment.</title>
        <authorList>
            <person name="Wang F.Q."/>
            <person name="Shen Q.Y."/>
            <person name="Chen G.J."/>
            <person name="Du Z.J."/>
        </authorList>
    </citation>
    <scope>NUCLEOTIDE SEQUENCE [LARGE SCALE GENOMIC DNA]</scope>
    <source>
        <strain evidence="2 3">SY21</strain>
    </source>
</reference>
<protein>
    <submittedName>
        <fullName evidence="2">Uncharacterized protein</fullName>
    </submittedName>
</protein>
<organism evidence="2 3">
    <name type="scientific">Mariniphaga sediminis</name>
    <dbReference type="NCBI Taxonomy" id="1628158"/>
    <lineage>
        <taxon>Bacteria</taxon>
        <taxon>Pseudomonadati</taxon>
        <taxon>Bacteroidota</taxon>
        <taxon>Bacteroidia</taxon>
        <taxon>Marinilabiliales</taxon>
        <taxon>Prolixibacteraceae</taxon>
        <taxon>Mariniphaga</taxon>
    </lineage>
</organism>
<keyword evidence="1" id="KW-1133">Transmembrane helix</keyword>
<feature type="transmembrane region" description="Helical" evidence="1">
    <location>
        <begin position="151"/>
        <end position="175"/>
    </location>
</feature>
<dbReference type="RefSeq" id="WP_119350288.1">
    <property type="nucleotide sequence ID" value="NZ_QWET01000008.1"/>
</dbReference>
<feature type="transmembrane region" description="Helical" evidence="1">
    <location>
        <begin position="29"/>
        <end position="53"/>
    </location>
</feature>
<name>A0A399D084_9BACT</name>
<evidence type="ECO:0000313" key="3">
    <source>
        <dbReference type="Proteomes" id="UP000266441"/>
    </source>
</evidence>
<keyword evidence="3" id="KW-1185">Reference proteome</keyword>
<comment type="caution">
    <text evidence="2">The sequence shown here is derived from an EMBL/GenBank/DDBJ whole genome shotgun (WGS) entry which is preliminary data.</text>
</comment>
<sequence>MLLNRYEWLVTFIPLIVGAIYFKKFDRGLIFFYLFVVLAVLTELTTKIGIHIIGIKNTMPIGHIYIAGACLLTGLFFSVQLKGFVKKKIIVGIIIFFEAFAVFNMFFIQNLYEFPSISGATGAIMLVTFSILLFTKIMIEGKIKNLVAEPVIWLNSAVLVYYSSNFFFYILYNIILGFSREFSLRTISIFNLINAIFYVLITISFLKAGKKQSDKISNLG</sequence>
<dbReference type="AlphaFoldDB" id="A0A399D084"/>
<keyword evidence="1" id="KW-0812">Transmembrane</keyword>
<feature type="transmembrane region" description="Helical" evidence="1">
    <location>
        <begin position="120"/>
        <end position="139"/>
    </location>
</feature>
<evidence type="ECO:0000256" key="1">
    <source>
        <dbReference type="SAM" id="Phobius"/>
    </source>
</evidence>